<proteinExistence type="predicted"/>
<sequence length="340" mass="36595">MLVRVQNEAALSGAERRLVEWLGSWVGSYALPGAAMVNCNVPGPNGTTRQVDAVVWSPHGCVVVEVKGFTRRQDGVLRIPLNGGWTVDGQPAALHTSGEANPVEQLRTNLYAVKNGLRSAGVDPGFVAGVVLLLPIRGARVELDHSMLPPGVDVVLASGQKPLRSYFHRLARHHPVWAADDVASAFTALDLTDFTPERDELLAHGFSDQVSREPRPRPAPAQPAPRVSTRATGPSPTPRRTGTGAPVPHRAPRTTAPPRVSPPPRAQRHPVGSTRRRSFDGGRTGRRHRPPSHRPDSPPAAARPRSGALRAVVITALILIALVVMLWLVFTVRATFHPTT</sequence>
<feature type="compositionally biased region" description="Low complexity" evidence="1">
    <location>
        <begin position="224"/>
        <end position="258"/>
    </location>
</feature>
<dbReference type="Pfam" id="PF08378">
    <property type="entry name" value="NERD"/>
    <property type="match status" value="1"/>
</dbReference>
<name>A0ABU1PUY2_9PSEU</name>
<dbReference type="EMBL" id="JAVDSG010000001">
    <property type="protein sequence ID" value="MDR6594458.1"/>
    <property type="molecule type" value="Genomic_DNA"/>
</dbReference>
<evidence type="ECO:0000256" key="1">
    <source>
        <dbReference type="SAM" id="MobiDB-lite"/>
    </source>
</evidence>
<dbReference type="RefSeq" id="WP_310307460.1">
    <property type="nucleotide sequence ID" value="NZ_BAAAXB010000001.1"/>
</dbReference>
<evidence type="ECO:0000256" key="2">
    <source>
        <dbReference type="SAM" id="Phobius"/>
    </source>
</evidence>
<evidence type="ECO:0000259" key="3">
    <source>
        <dbReference type="Pfam" id="PF08378"/>
    </source>
</evidence>
<protein>
    <recommendedName>
        <fullName evidence="3">NERD domain-containing protein</fullName>
    </recommendedName>
</protein>
<organism evidence="4 5">
    <name type="scientific">Saccharothrix longispora</name>
    <dbReference type="NCBI Taxonomy" id="33920"/>
    <lineage>
        <taxon>Bacteria</taxon>
        <taxon>Bacillati</taxon>
        <taxon>Actinomycetota</taxon>
        <taxon>Actinomycetes</taxon>
        <taxon>Pseudonocardiales</taxon>
        <taxon>Pseudonocardiaceae</taxon>
        <taxon>Saccharothrix</taxon>
    </lineage>
</organism>
<feature type="domain" description="NERD" evidence="3">
    <location>
        <begin position="36"/>
        <end position="132"/>
    </location>
</feature>
<keyword evidence="5" id="KW-1185">Reference proteome</keyword>
<keyword evidence="2" id="KW-1133">Transmembrane helix</keyword>
<keyword evidence="2" id="KW-0472">Membrane</keyword>
<dbReference type="Proteomes" id="UP001268819">
    <property type="component" value="Unassembled WGS sequence"/>
</dbReference>
<dbReference type="InterPro" id="IPR011528">
    <property type="entry name" value="NERD"/>
</dbReference>
<keyword evidence="2" id="KW-0812">Transmembrane</keyword>
<feature type="transmembrane region" description="Helical" evidence="2">
    <location>
        <begin position="308"/>
        <end position="330"/>
    </location>
</feature>
<reference evidence="4 5" key="1">
    <citation type="submission" date="2023-07" db="EMBL/GenBank/DDBJ databases">
        <title>Sequencing the genomes of 1000 actinobacteria strains.</title>
        <authorList>
            <person name="Klenk H.-P."/>
        </authorList>
    </citation>
    <scope>NUCLEOTIDE SEQUENCE [LARGE SCALE GENOMIC DNA]</scope>
    <source>
        <strain evidence="4 5">DSM 43749</strain>
    </source>
</reference>
<accession>A0ABU1PUY2</accession>
<gene>
    <name evidence="4" type="ORF">J2S66_002842</name>
</gene>
<evidence type="ECO:0000313" key="4">
    <source>
        <dbReference type="EMBL" id="MDR6594458.1"/>
    </source>
</evidence>
<evidence type="ECO:0000313" key="5">
    <source>
        <dbReference type="Proteomes" id="UP001268819"/>
    </source>
</evidence>
<comment type="caution">
    <text evidence="4">The sequence shown here is derived from an EMBL/GenBank/DDBJ whole genome shotgun (WGS) entry which is preliminary data.</text>
</comment>
<feature type="region of interest" description="Disordered" evidence="1">
    <location>
        <begin position="205"/>
        <end position="306"/>
    </location>
</feature>